<evidence type="ECO:0000259" key="3">
    <source>
        <dbReference type="Pfam" id="PF00912"/>
    </source>
</evidence>
<dbReference type="PANTHER" id="PTHR32282">
    <property type="entry name" value="BINDING PROTEIN TRANSPEPTIDASE, PUTATIVE-RELATED"/>
    <property type="match status" value="1"/>
</dbReference>
<dbReference type="Pfam" id="PF20254">
    <property type="entry name" value="DMFA2_C"/>
    <property type="match status" value="1"/>
</dbReference>
<dbReference type="InterPro" id="IPR036950">
    <property type="entry name" value="PBP_transglycosylase"/>
</dbReference>
<dbReference type="SUPFAM" id="SSF81296">
    <property type="entry name" value="E set domains"/>
    <property type="match status" value="1"/>
</dbReference>
<evidence type="ECO:0000313" key="6">
    <source>
        <dbReference type="EMBL" id="MCP2349162.1"/>
    </source>
</evidence>
<evidence type="ECO:0000313" key="7">
    <source>
        <dbReference type="Proteomes" id="UP001320766"/>
    </source>
</evidence>
<organism evidence="6 7">
    <name type="scientific">Nonomuraea roseoviolacea subsp. carminata</name>
    <dbReference type="NCBI Taxonomy" id="160689"/>
    <lineage>
        <taxon>Bacteria</taxon>
        <taxon>Bacillati</taxon>
        <taxon>Actinomycetota</taxon>
        <taxon>Actinomycetes</taxon>
        <taxon>Streptosporangiales</taxon>
        <taxon>Streptosporangiaceae</taxon>
        <taxon>Nonomuraea</taxon>
    </lineage>
</organism>
<dbReference type="InterPro" id="IPR046540">
    <property type="entry name" value="DMFA2_C"/>
</dbReference>
<evidence type="ECO:0000256" key="2">
    <source>
        <dbReference type="SAM" id="MobiDB-lite"/>
    </source>
</evidence>
<dbReference type="RefSeq" id="WP_253773490.1">
    <property type="nucleotide sequence ID" value="NZ_BAAAVE010000048.1"/>
</dbReference>
<dbReference type="InterPro" id="IPR014756">
    <property type="entry name" value="Ig_E-set"/>
</dbReference>
<dbReference type="InterPro" id="IPR001264">
    <property type="entry name" value="Glyco_trans_51"/>
</dbReference>
<keyword evidence="1" id="KW-0808">Transferase</keyword>
<dbReference type="Gene3D" id="1.10.3810.10">
    <property type="entry name" value="Biosynthetic peptidoglycan transglycosylase-like"/>
    <property type="match status" value="1"/>
</dbReference>
<evidence type="ECO:0000256" key="1">
    <source>
        <dbReference type="ARBA" id="ARBA00022679"/>
    </source>
</evidence>
<evidence type="ECO:0000259" key="4">
    <source>
        <dbReference type="Pfam" id="PF13313"/>
    </source>
</evidence>
<name>A0ABT1K6C9_9ACTN</name>
<dbReference type="InterPro" id="IPR050396">
    <property type="entry name" value="Glycosyltr_51/Transpeptidase"/>
</dbReference>
<accession>A0ABT1K6C9</accession>
<dbReference type="InterPro" id="IPR023346">
    <property type="entry name" value="Lysozyme-like_dom_sf"/>
</dbReference>
<protein>
    <recommendedName>
        <fullName evidence="8">DUF4082 domain-containing protein</fullName>
    </recommendedName>
</protein>
<feature type="domain" description="DUF4082" evidence="4">
    <location>
        <begin position="914"/>
        <end position="1059"/>
    </location>
</feature>
<feature type="domain" description="Glycosyl transferase family 51" evidence="3">
    <location>
        <begin position="67"/>
        <end position="229"/>
    </location>
</feature>
<dbReference type="Pfam" id="PF17957">
    <property type="entry name" value="Big_7"/>
    <property type="match status" value="1"/>
</dbReference>
<evidence type="ECO:0008006" key="8">
    <source>
        <dbReference type="Google" id="ProtNLM"/>
    </source>
</evidence>
<feature type="domain" description="N,N-dimethylformamidase beta subunit-like C-terminal" evidence="5">
    <location>
        <begin position="364"/>
        <end position="762"/>
    </location>
</feature>
<keyword evidence="7" id="KW-1185">Reference proteome</keyword>
<sequence length="1225" mass="131146">MPDGKEKISLRRRPPRMALIVLGGVAVLAALLWTAWALTPLPGDTGPLDPLTAPVSVESRTTVRTPGSTVQLNQVPDHVVRAVLAAGAAAPAPEPGVTMEGLARGLWFALTGRSTGDFAMSQRMAAGQHPEDHSFPRRLGDLAVAVKAGLSRSPEWVLERYLNVLDLGGDARGLRAGARTFFGKDVQDLSVSEGAYLAAMIRRADPAGDAEPAPVANPRARWRAVIDDMRRTGALTPAQAGVQRFPSTTSAAPAVSPRAEGVRPRVVPAAAPARGAATSTPALRPATAAPAGADPRQRARRARADCPPTSIICIENQLPGNPPSEWDVVGSGSSTIQGYPTTISVNHGETIDFKVNTPATDYRLDIYRFGYYSGMGARLITTIQPSAALPQNQPDCASDATTGLVDCGTWAVSASWTVPASAVTGVYEAKLVREDGTEGESQILFVVRDDARQSELLFKTSDTTWQAYNQYGGNSLYFGQPANRAYKVSYNRPIITRGITNGNANYFFNSEYPMVRWLEANAYDVGYISSIDTATRPASLLNHKALLSVGHDEYWSKDMRDNVTAARNGGVNIAFFSANEVFWKTRWQNSIDGSDTPFRTMTCYKETLANAKIDPSPQWTGTWRDPRFSPPSDGGLPENQLTGTLFVINGIVNDAIQVPSEYAPMRLWRNTSIASLQPGQVATLSAGTLGFEWDNQPDNNFQPPGLARFSSTTLSYTNKFLLDYGSTYGAGTATHHLTLYRQSGGGGMIFGAGTIQWTWGLDSVHDRGGSPTDVRIQQATVNLFADFGAQPVTLQPGLVPAVPSTDTSPPTSTLSTPASGATLITGKTVTISGTASDTGGGVVAGVEVSTDNGSTWQAATGFGPWQYTWVPQTAGNTTILVRAVDDIGNLQTTTVSRPVTVVGSCPCSLWPSTTVPATVSYSDARSVELGVKFQVSQEGAVSGVRFYKGSQNTGTHIGNLWSSTGQLLARATFVNETDSGWQEVRFATPVQVTPGTTYVASYLAPNGRYALNLDYFSSARVNGPLTAPASTANSGNGVYLYTSTSAFPTNTFRMNNYWVDVVFSPTSLFSSTSVPAVVTATDDRPVVLGVRFQALVPGNIRGIRFYKGPQNTGTHIGTLWSNSGQQLATATFTNETASGWQQVLFSTPVHINANTNYVASYNTQTGHFSYNQNFFTTQFNNPPLIAPVSTAASGNGVYRYTTSNTFPTSFYKDSNYWVDVVFDAD</sequence>
<dbReference type="InterPro" id="IPR025141">
    <property type="entry name" value="DUF4082"/>
</dbReference>
<feature type="region of interest" description="Disordered" evidence="2">
    <location>
        <begin position="244"/>
        <end position="304"/>
    </location>
</feature>
<reference evidence="6 7" key="1">
    <citation type="submission" date="2022-06" db="EMBL/GenBank/DDBJ databases">
        <title>Sequencing the genomes of 1000 actinobacteria strains.</title>
        <authorList>
            <person name="Klenk H.-P."/>
        </authorList>
    </citation>
    <scope>NUCLEOTIDE SEQUENCE [LARGE SCALE GENOMIC DNA]</scope>
    <source>
        <strain evidence="6 7">DSM 44170</strain>
    </source>
</reference>
<dbReference type="Proteomes" id="UP001320766">
    <property type="component" value="Unassembled WGS sequence"/>
</dbReference>
<proteinExistence type="predicted"/>
<evidence type="ECO:0000259" key="5">
    <source>
        <dbReference type="Pfam" id="PF20254"/>
    </source>
</evidence>
<dbReference type="Pfam" id="PF13313">
    <property type="entry name" value="DUF4082"/>
    <property type="match status" value="2"/>
</dbReference>
<dbReference type="EMBL" id="JAMZEC010000001">
    <property type="protein sequence ID" value="MCP2349162.1"/>
    <property type="molecule type" value="Genomic_DNA"/>
</dbReference>
<dbReference type="PANTHER" id="PTHR32282:SF34">
    <property type="entry name" value="PENICILLIN-BINDING PROTEIN 1A"/>
    <property type="match status" value="1"/>
</dbReference>
<feature type="compositionally biased region" description="Low complexity" evidence="2">
    <location>
        <begin position="264"/>
        <end position="294"/>
    </location>
</feature>
<comment type="caution">
    <text evidence="6">The sequence shown here is derived from an EMBL/GenBank/DDBJ whole genome shotgun (WGS) entry which is preliminary data.</text>
</comment>
<dbReference type="SUPFAM" id="SSF53955">
    <property type="entry name" value="Lysozyme-like"/>
    <property type="match status" value="1"/>
</dbReference>
<feature type="domain" description="DUF4082" evidence="4">
    <location>
        <begin position="1073"/>
        <end position="1218"/>
    </location>
</feature>
<dbReference type="Gene3D" id="2.60.40.650">
    <property type="match status" value="1"/>
</dbReference>
<gene>
    <name evidence="6" type="ORF">HD595_005284</name>
</gene>
<dbReference type="Pfam" id="PF00912">
    <property type="entry name" value="Transgly"/>
    <property type="match status" value="1"/>
</dbReference>